<proteinExistence type="predicted"/>
<dbReference type="PANTHER" id="PTHR43245">
    <property type="entry name" value="BIFUNCTIONAL POLYMYXIN RESISTANCE PROTEIN ARNA"/>
    <property type="match status" value="1"/>
</dbReference>
<dbReference type="InterPro" id="IPR050177">
    <property type="entry name" value="Lipid_A_modif_metabolic_enz"/>
</dbReference>
<evidence type="ECO:0000313" key="2">
    <source>
        <dbReference type="EMBL" id="SFB25948.1"/>
    </source>
</evidence>
<evidence type="ECO:0000313" key="3">
    <source>
        <dbReference type="Proteomes" id="UP000243799"/>
    </source>
</evidence>
<organism evidence="2 3">
    <name type="scientific">Amycolatopsis marina</name>
    <dbReference type="NCBI Taxonomy" id="490629"/>
    <lineage>
        <taxon>Bacteria</taxon>
        <taxon>Bacillati</taxon>
        <taxon>Actinomycetota</taxon>
        <taxon>Actinomycetes</taxon>
        <taxon>Pseudonocardiales</taxon>
        <taxon>Pseudonocardiaceae</taxon>
        <taxon>Amycolatopsis</taxon>
    </lineage>
</organism>
<dbReference type="RefSeq" id="WP_091673379.1">
    <property type="nucleotide sequence ID" value="NZ_FOKG01000007.1"/>
</dbReference>
<dbReference type="OrthoDB" id="9801785at2"/>
<feature type="domain" description="NAD-dependent epimerase/dehydratase" evidence="1">
    <location>
        <begin position="7"/>
        <end position="240"/>
    </location>
</feature>
<dbReference type="Proteomes" id="UP000243799">
    <property type="component" value="Unassembled WGS sequence"/>
</dbReference>
<dbReference type="InterPro" id="IPR001509">
    <property type="entry name" value="Epimerase_deHydtase"/>
</dbReference>
<dbReference type="InterPro" id="IPR036291">
    <property type="entry name" value="NAD(P)-bd_dom_sf"/>
</dbReference>
<gene>
    <name evidence="2" type="ORF">SAMN05216266_10767</name>
</gene>
<dbReference type="AlphaFoldDB" id="A0A1I0ZNI8"/>
<dbReference type="PANTHER" id="PTHR43245:SF13">
    <property type="entry name" value="UDP-D-APIOSE_UDP-D-XYLOSE SYNTHASE 2"/>
    <property type="match status" value="1"/>
</dbReference>
<name>A0A1I0ZNI8_9PSEU</name>
<accession>A0A1I0ZNI8</accession>
<evidence type="ECO:0000259" key="1">
    <source>
        <dbReference type="Pfam" id="PF01370"/>
    </source>
</evidence>
<sequence>MNAAKTVVTGGGGFIGRHLVDRLLEGGADVTVFDGGPPNRPATAGHPRWVTGDVRDHAAVGRAITHGVDVVYHLAASVGVDQYLARPLDVIDVNFSGTRNVLERAREVGARVVVASTSEVFGKNPAVPWREDDDRVLGPTSADRWSYSTSKALAEHLVFAFVRQHQLEATIVRYFNVYGPGQRPAFVVSRTIHRVLNRRPVVIYDGGSQTRCFTFVDDAIDATIRVGADSRAIGEAFNIGSSVETRVADVVPLIVELAGGGTTPISVNTAERLGRGYEDLSRRIPDTTKAREVLGWSATTSLRDGLIKTIEWARASDWWLALPDAGAA</sequence>
<dbReference type="EMBL" id="FOKG01000007">
    <property type="protein sequence ID" value="SFB25948.1"/>
    <property type="molecule type" value="Genomic_DNA"/>
</dbReference>
<dbReference type="Pfam" id="PF01370">
    <property type="entry name" value="Epimerase"/>
    <property type="match status" value="1"/>
</dbReference>
<protein>
    <submittedName>
        <fullName evidence="2">UDP-glucose 4-epimerase</fullName>
    </submittedName>
</protein>
<keyword evidence="3" id="KW-1185">Reference proteome</keyword>
<reference evidence="3" key="1">
    <citation type="submission" date="2016-10" db="EMBL/GenBank/DDBJ databases">
        <authorList>
            <person name="Varghese N."/>
            <person name="Submissions S."/>
        </authorList>
    </citation>
    <scope>NUCLEOTIDE SEQUENCE [LARGE SCALE GENOMIC DNA]</scope>
    <source>
        <strain evidence="3">CGMCC 4.3568</strain>
    </source>
</reference>
<dbReference type="SUPFAM" id="SSF51735">
    <property type="entry name" value="NAD(P)-binding Rossmann-fold domains"/>
    <property type="match status" value="1"/>
</dbReference>
<dbReference type="Gene3D" id="3.40.50.720">
    <property type="entry name" value="NAD(P)-binding Rossmann-like Domain"/>
    <property type="match status" value="1"/>
</dbReference>
<dbReference type="STRING" id="490629.SAMN05216266_10767"/>